<comment type="caution">
    <text evidence="1">The sequence shown here is derived from an EMBL/GenBank/DDBJ whole genome shotgun (WGS) entry which is preliminary data.</text>
</comment>
<name>A0ABS7WYM9_9GAMM</name>
<evidence type="ECO:0000313" key="1">
    <source>
        <dbReference type="EMBL" id="MBZ9567740.1"/>
    </source>
</evidence>
<dbReference type="Gene3D" id="3.30.1780.10">
    <property type="entry name" value="ornithine cyclodeaminase, domain 1"/>
    <property type="match status" value="1"/>
</dbReference>
<evidence type="ECO:0000313" key="2">
    <source>
        <dbReference type="Proteomes" id="UP001319883"/>
    </source>
</evidence>
<accession>A0ABS7WYM9</accession>
<dbReference type="EMBL" id="JAGXFD010000001">
    <property type="protein sequence ID" value="MBZ9567740.1"/>
    <property type="molecule type" value="Genomic_DNA"/>
</dbReference>
<dbReference type="Proteomes" id="UP001319883">
    <property type="component" value="Unassembled WGS sequence"/>
</dbReference>
<dbReference type="Gene3D" id="3.40.50.720">
    <property type="entry name" value="NAD(P)-binding Rossmann-like Domain"/>
    <property type="match status" value="1"/>
</dbReference>
<dbReference type="Pfam" id="PF02423">
    <property type="entry name" value="OCD_Mu_crystall"/>
    <property type="match status" value="1"/>
</dbReference>
<dbReference type="SUPFAM" id="SSF51735">
    <property type="entry name" value="NAD(P)-binding Rossmann-fold domains"/>
    <property type="match status" value="1"/>
</dbReference>
<dbReference type="PIRSF" id="PIRSF001439">
    <property type="entry name" value="CryM"/>
    <property type="match status" value="1"/>
</dbReference>
<dbReference type="PANTHER" id="PTHR13812">
    <property type="entry name" value="KETIMINE REDUCTASE MU-CRYSTALLIN"/>
    <property type="match status" value="1"/>
</dbReference>
<dbReference type="InterPro" id="IPR003462">
    <property type="entry name" value="ODC_Mu_crystall"/>
</dbReference>
<dbReference type="PANTHER" id="PTHR13812:SF19">
    <property type="entry name" value="KETIMINE REDUCTASE MU-CRYSTALLIN"/>
    <property type="match status" value="1"/>
</dbReference>
<organism evidence="1 2">
    <name type="scientific">Modicisalibacter tunisiensis</name>
    <dbReference type="NCBI Taxonomy" id="390637"/>
    <lineage>
        <taxon>Bacteria</taxon>
        <taxon>Pseudomonadati</taxon>
        <taxon>Pseudomonadota</taxon>
        <taxon>Gammaproteobacteria</taxon>
        <taxon>Oceanospirillales</taxon>
        <taxon>Halomonadaceae</taxon>
        <taxon>Modicisalibacter</taxon>
    </lineage>
</organism>
<dbReference type="InterPro" id="IPR036291">
    <property type="entry name" value="NAD(P)-bd_dom_sf"/>
</dbReference>
<gene>
    <name evidence="1" type="ORF">KGQ91_08605</name>
</gene>
<protein>
    <recommendedName>
        <fullName evidence="3">Ornithine cyclodeaminase</fullName>
    </recommendedName>
</protein>
<reference evidence="1 2" key="1">
    <citation type="submission" date="2021-05" db="EMBL/GenBank/DDBJ databases">
        <title>Petroleum and Energy Research Collection (APPE): ex situ preservation of microbial diversity associated with the oil industry and exploitation of its biotechnological potential.</title>
        <authorList>
            <person name="Paixao C.T.M."/>
            <person name="Gomes M.B."/>
            <person name="Oliveira V.M."/>
        </authorList>
    </citation>
    <scope>NUCLEOTIDE SEQUENCE [LARGE SCALE GENOMIC DNA]</scope>
    <source>
        <strain evidence="1 2">LIT2</strain>
    </source>
</reference>
<keyword evidence="2" id="KW-1185">Reference proteome</keyword>
<evidence type="ECO:0008006" key="3">
    <source>
        <dbReference type="Google" id="ProtNLM"/>
    </source>
</evidence>
<proteinExistence type="predicted"/>
<dbReference type="InterPro" id="IPR023401">
    <property type="entry name" value="ODC_N"/>
</dbReference>
<sequence>MSLNVIDYEAAIDHLSWAGAIEALRSGHEMARAEVGDLVLGPPAGALLDRAAYIAGTGYGVKAVTVFDDNPAHGLATVQGAMLVFEPEHGCLAAVIDSRLVTEFKTAGDSVLGARLLARPDSRQLLIVGAGTLARSLVRAYAAGFPALERIAVWARKPEQAQRLAEEMQGMTVEVAAVDDLPRAAAQADIVSTATMARTPVLEGAWLRPGTHVDLIGAYKADMREADDELLTRGSLFVDSRETTIGHIGELMIPIAAGVITADDVQGDLYDLVKGSVGRRADSEITVYKNGGGAHLDTMIASYIARTMADRVQ</sequence>
<dbReference type="RefSeq" id="WP_224415461.1">
    <property type="nucleotide sequence ID" value="NZ_JAGXFC010000001.1"/>
</dbReference>